<feature type="domain" description="FP protein N-terminal" evidence="2">
    <location>
        <begin position="193"/>
        <end position="279"/>
    </location>
</feature>
<sequence>MLRSPSDSKQLHHSSPDLTVKDNKELKQTIELDSVLLRKRKHDDDFNDSFKSFTEEIKKTLCNWKSEIVTDIAQINNNLNNVIKNDLAKLNETSSVLRTDINNMHKEFLEMNNAVRKIDVKQKEMICDITSLQHSVQFTSDQQDDCNKKLDSITINMKKIDLIENELEEIKKENRVLKQDLNAKDQMERMMNLEIIGVPESKTENITDMVMKLAQFVGEDLSPNDVIHANRITPRIAVQGRPRVIIVKLRTRLLKDNMLSRSRKIRITARDLGMPGDSPVYVNEHLTFYNKQLLKNVKIRPELNSINTFGQKTGGFTSRRTTKAQPSK</sequence>
<evidence type="ECO:0000313" key="3">
    <source>
        <dbReference type="EMBL" id="CAG9138022.1"/>
    </source>
</evidence>
<organism evidence="3 4">
    <name type="scientific">Plutella xylostella</name>
    <name type="common">Diamondback moth</name>
    <name type="synonym">Plutella maculipennis</name>
    <dbReference type="NCBI Taxonomy" id="51655"/>
    <lineage>
        <taxon>Eukaryota</taxon>
        <taxon>Metazoa</taxon>
        <taxon>Ecdysozoa</taxon>
        <taxon>Arthropoda</taxon>
        <taxon>Hexapoda</taxon>
        <taxon>Insecta</taxon>
        <taxon>Pterygota</taxon>
        <taxon>Neoptera</taxon>
        <taxon>Endopterygota</taxon>
        <taxon>Lepidoptera</taxon>
        <taxon>Glossata</taxon>
        <taxon>Ditrysia</taxon>
        <taxon>Yponomeutoidea</taxon>
        <taxon>Plutellidae</taxon>
        <taxon>Plutella</taxon>
    </lineage>
</organism>
<accession>A0A8S4GG90</accession>
<reference evidence="3" key="1">
    <citation type="submission" date="2020-11" db="EMBL/GenBank/DDBJ databases">
        <authorList>
            <person name="Whiteford S."/>
        </authorList>
    </citation>
    <scope>NUCLEOTIDE SEQUENCE</scope>
</reference>
<dbReference type="AlphaFoldDB" id="A0A8S4GG90"/>
<evidence type="ECO:0000313" key="4">
    <source>
        <dbReference type="Proteomes" id="UP000653454"/>
    </source>
</evidence>
<dbReference type="Proteomes" id="UP000653454">
    <property type="component" value="Unassembled WGS sequence"/>
</dbReference>
<protein>
    <submittedName>
        <fullName evidence="3">(diamondback moth) hypothetical protein</fullName>
    </submittedName>
</protein>
<feature type="coiled-coil region" evidence="1">
    <location>
        <begin position="153"/>
        <end position="187"/>
    </location>
</feature>
<comment type="caution">
    <text evidence="3">The sequence shown here is derived from an EMBL/GenBank/DDBJ whole genome shotgun (WGS) entry which is preliminary data.</text>
</comment>
<name>A0A8S4GG90_PLUXY</name>
<evidence type="ECO:0000256" key="1">
    <source>
        <dbReference type="SAM" id="Coils"/>
    </source>
</evidence>
<dbReference type="EMBL" id="CAJHNJ030000480">
    <property type="protein sequence ID" value="CAG9138022.1"/>
    <property type="molecule type" value="Genomic_DNA"/>
</dbReference>
<evidence type="ECO:0000259" key="2">
    <source>
        <dbReference type="Pfam" id="PF03258"/>
    </source>
</evidence>
<gene>
    <name evidence="3" type="ORF">PLXY2_LOCUS16272</name>
</gene>
<proteinExistence type="predicted"/>
<dbReference type="Gene3D" id="3.30.70.1820">
    <property type="entry name" value="L1 transposable element, RRM domain"/>
    <property type="match status" value="1"/>
</dbReference>
<dbReference type="InterPro" id="IPR004941">
    <property type="entry name" value="FP_N"/>
</dbReference>
<keyword evidence="1" id="KW-0175">Coiled coil</keyword>
<keyword evidence="4" id="KW-1185">Reference proteome</keyword>
<dbReference type="Pfam" id="PF03258">
    <property type="entry name" value="Baculo_FP"/>
    <property type="match status" value="1"/>
</dbReference>